<sequence length="251" mass="28402">QGGHPLVSSDPHKYEMSGKRLALMLCVLNRREGALNDIRIMRSLFQSYGFDYTIEINPTAKEIEEAVQRFRDRISSSLEDISCCFVVTASHGNLGIIVGSDEEKVKLNGIIKLFDNDKCPKLRKKPKVFIVQACRGDVTDLGVQLKDEPHSGGAVELPDSFTPAAINDMFTVFATQPGYVALRSREHGSHLFTFLEEVFRKHADRDHLYDLFVKVNERMVQQDFHVLKDRGSKAKVTIAMESTLKKLLYLK</sequence>
<dbReference type="PROSITE" id="PS01122">
    <property type="entry name" value="CASPASE_CYS"/>
    <property type="match status" value="1"/>
</dbReference>
<dbReference type="GO" id="GO:0043525">
    <property type="term" value="P:positive regulation of neuron apoptotic process"/>
    <property type="evidence" value="ECO:0000318"/>
    <property type="project" value="GO_Central"/>
</dbReference>
<evidence type="ECO:0000259" key="6">
    <source>
        <dbReference type="PROSITE" id="PS50207"/>
    </source>
</evidence>
<evidence type="ECO:0000313" key="9">
    <source>
        <dbReference type="Proteomes" id="UP000018468"/>
    </source>
</evidence>
<dbReference type="EMBL" id="AHAT01006577">
    <property type="status" value="NOT_ANNOTATED_CDS"/>
    <property type="molecule type" value="Genomic_DNA"/>
</dbReference>
<dbReference type="Bgee" id="ENSLOCG00000014641">
    <property type="expression patterns" value="Expressed in intestine and 12 other cell types or tissues"/>
</dbReference>
<dbReference type="OMA" id="KVTIAME"/>
<evidence type="ECO:0000256" key="1">
    <source>
        <dbReference type="ARBA" id="ARBA00010134"/>
    </source>
</evidence>
<dbReference type="PANTHER" id="PTHR47901">
    <property type="entry name" value="CASPASE RECRUITMENT DOMAIN-CONTAINING PROTEIN 18"/>
    <property type="match status" value="1"/>
</dbReference>
<dbReference type="InterPro" id="IPR033139">
    <property type="entry name" value="Caspase_cys_AS"/>
</dbReference>
<reference evidence="9" key="1">
    <citation type="submission" date="2011-12" db="EMBL/GenBank/DDBJ databases">
        <title>The Draft Genome of Lepisosteus oculatus.</title>
        <authorList>
            <consortium name="The Broad Institute Genome Assembly &amp; Analysis Group"/>
            <consortium name="Computational R&amp;D Group"/>
            <consortium name="and Sequencing Platform"/>
            <person name="Di Palma F."/>
            <person name="Alfoldi J."/>
            <person name="Johnson J."/>
            <person name="Berlin A."/>
            <person name="Gnerre S."/>
            <person name="Jaffe D."/>
            <person name="MacCallum I."/>
            <person name="Young S."/>
            <person name="Walker B.J."/>
            <person name="Lander E.S."/>
            <person name="Lindblad-Toh K."/>
        </authorList>
    </citation>
    <scope>NUCLEOTIDE SEQUENCE [LARGE SCALE GENOMIC DNA]</scope>
</reference>
<dbReference type="HOGENOM" id="CLU_036904_2_2_1"/>
<keyword evidence="3" id="KW-0053">Apoptosis</keyword>
<evidence type="ECO:0000256" key="3">
    <source>
        <dbReference type="ARBA" id="ARBA00022703"/>
    </source>
</evidence>
<dbReference type="InterPro" id="IPR015917">
    <property type="entry name" value="Pept_C14A"/>
</dbReference>
<dbReference type="AlphaFoldDB" id="W5NBL2"/>
<comment type="similarity">
    <text evidence="1 5">Belongs to the peptidase C14A family.</text>
</comment>
<dbReference type="GO" id="GO:0005829">
    <property type="term" value="C:cytosol"/>
    <property type="evidence" value="ECO:0000318"/>
    <property type="project" value="GO_Central"/>
</dbReference>
<dbReference type="STRING" id="7918.ENSLOCP00000018021"/>
<dbReference type="SMART" id="SM00115">
    <property type="entry name" value="CASc"/>
    <property type="match status" value="1"/>
</dbReference>
<dbReference type="GO" id="GO:0006508">
    <property type="term" value="P:proteolysis"/>
    <property type="evidence" value="ECO:0007669"/>
    <property type="project" value="UniProtKB-KW"/>
</dbReference>
<evidence type="ECO:0000256" key="2">
    <source>
        <dbReference type="ARBA" id="ARBA00022670"/>
    </source>
</evidence>
<accession>W5NBL2</accession>
<dbReference type="InterPro" id="IPR002138">
    <property type="entry name" value="Pept_C14_p10"/>
</dbReference>
<reference evidence="8" key="3">
    <citation type="submission" date="2025-09" db="UniProtKB">
        <authorList>
            <consortium name="Ensembl"/>
        </authorList>
    </citation>
    <scope>IDENTIFICATION</scope>
</reference>
<dbReference type="eggNOG" id="KOG3573">
    <property type="taxonomic scope" value="Eukaryota"/>
</dbReference>
<feature type="domain" description="Caspase family p10" evidence="6">
    <location>
        <begin position="168"/>
        <end position="251"/>
    </location>
</feature>
<feature type="domain" description="Caspase family p20" evidence="7">
    <location>
        <begin position="28"/>
        <end position="138"/>
    </location>
</feature>
<reference evidence="8" key="2">
    <citation type="submission" date="2025-08" db="UniProtKB">
        <authorList>
            <consortium name="Ensembl"/>
        </authorList>
    </citation>
    <scope>IDENTIFICATION</scope>
</reference>
<dbReference type="SUPFAM" id="SSF52129">
    <property type="entry name" value="Caspase-like"/>
    <property type="match status" value="1"/>
</dbReference>
<keyword evidence="4" id="KW-0378">Hydrolase</keyword>
<dbReference type="PROSITE" id="PS50208">
    <property type="entry name" value="CASPASE_P20"/>
    <property type="match status" value="1"/>
</dbReference>
<dbReference type="Ensembl" id="ENSLOCT00000018053.1">
    <property type="protein sequence ID" value="ENSLOCP00000018021.1"/>
    <property type="gene ID" value="ENSLOCG00000014641.1"/>
</dbReference>
<dbReference type="GO" id="GO:0005737">
    <property type="term" value="C:cytoplasm"/>
    <property type="evidence" value="ECO:0000318"/>
    <property type="project" value="GO_Central"/>
</dbReference>
<keyword evidence="9" id="KW-1185">Reference proteome</keyword>
<organism evidence="8 9">
    <name type="scientific">Lepisosteus oculatus</name>
    <name type="common">Spotted gar</name>
    <dbReference type="NCBI Taxonomy" id="7918"/>
    <lineage>
        <taxon>Eukaryota</taxon>
        <taxon>Metazoa</taxon>
        <taxon>Chordata</taxon>
        <taxon>Craniata</taxon>
        <taxon>Vertebrata</taxon>
        <taxon>Euteleostomi</taxon>
        <taxon>Actinopterygii</taxon>
        <taxon>Neopterygii</taxon>
        <taxon>Holostei</taxon>
        <taxon>Semionotiformes</taxon>
        <taxon>Lepisosteidae</taxon>
        <taxon>Lepisosteus</taxon>
    </lineage>
</organism>
<dbReference type="GO" id="GO:0004197">
    <property type="term" value="F:cysteine-type endopeptidase activity"/>
    <property type="evidence" value="ECO:0007669"/>
    <property type="project" value="InterPro"/>
</dbReference>
<evidence type="ECO:0000256" key="4">
    <source>
        <dbReference type="ARBA" id="ARBA00022801"/>
    </source>
</evidence>
<dbReference type="PRINTS" id="PR00376">
    <property type="entry name" value="IL1BCENZYME"/>
</dbReference>
<dbReference type="Gene3D" id="3.40.50.1460">
    <property type="match status" value="1"/>
</dbReference>
<dbReference type="Proteomes" id="UP000018468">
    <property type="component" value="Linkage group LG1"/>
</dbReference>
<dbReference type="InParanoid" id="W5NBL2"/>
<name>W5NBL2_LEPOC</name>
<dbReference type="InterPro" id="IPR001309">
    <property type="entry name" value="Pept_C14_p20"/>
</dbReference>
<proteinExistence type="inferred from homology"/>
<dbReference type="PROSITE" id="PS50207">
    <property type="entry name" value="CASPASE_P10"/>
    <property type="match status" value="1"/>
</dbReference>
<dbReference type="PANTHER" id="PTHR47901:SF8">
    <property type="entry name" value="CASPASE-3"/>
    <property type="match status" value="1"/>
</dbReference>
<dbReference type="GeneTree" id="ENSGT00940000164532"/>
<dbReference type="Pfam" id="PF00656">
    <property type="entry name" value="Peptidase_C14"/>
    <property type="match status" value="1"/>
</dbReference>
<dbReference type="InterPro" id="IPR029030">
    <property type="entry name" value="Caspase-like_dom_sf"/>
</dbReference>
<dbReference type="InterPro" id="IPR011600">
    <property type="entry name" value="Pept_C14_caspase"/>
</dbReference>
<keyword evidence="2" id="KW-0645">Protease</keyword>
<evidence type="ECO:0000313" key="8">
    <source>
        <dbReference type="Ensembl" id="ENSLOCP00000018021.1"/>
    </source>
</evidence>
<evidence type="ECO:0000259" key="7">
    <source>
        <dbReference type="PROSITE" id="PS50208"/>
    </source>
</evidence>
<protein>
    <submittedName>
        <fullName evidence="8">Uncharacterized protein</fullName>
    </submittedName>
</protein>
<evidence type="ECO:0000256" key="5">
    <source>
        <dbReference type="RuleBase" id="RU003971"/>
    </source>
</evidence>
<dbReference type="GO" id="GO:0006915">
    <property type="term" value="P:apoptotic process"/>
    <property type="evidence" value="ECO:0007669"/>
    <property type="project" value="UniProtKB-KW"/>
</dbReference>
<dbReference type="InterPro" id="IPR002398">
    <property type="entry name" value="Pept_C14"/>
</dbReference>